<dbReference type="PANTHER" id="PTHR43806:SF65">
    <property type="entry name" value="SERINE PROTEASE APRX"/>
    <property type="match status" value="1"/>
</dbReference>
<keyword evidence="3 5" id="KW-0378">Hydrolase</keyword>
<organism evidence="9 10">
    <name type="scientific">Streptomyces anulatus</name>
    <name type="common">Streptomyces chrysomallus</name>
    <dbReference type="NCBI Taxonomy" id="1892"/>
    <lineage>
        <taxon>Bacteria</taxon>
        <taxon>Bacillati</taxon>
        <taxon>Actinomycetota</taxon>
        <taxon>Actinomycetes</taxon>
        <taxon>Kitasatosporales</taxon>
        <taxon>Streptomycetaceae</taxon>
        <taxon>Streptomyces</taxon>
    </lineage>
</organism>
<dbReference type="SUPFAM" id="SSF52025">
    <property type="entry name" value="PA domain"/>
    <property type="match status" value="1"/>
</dbReference>
<reference evidence="9" key="1">
    <citation type="submission" date="2022-10" db="EMBL/GenBank/DDBJ databases">
        <title>The complete genomes of actinobacterial strains from the NBC collection.</title>
        <authorList>
            <person name="Joergensen T.S."/>
            <person name="Alvarez Arevalo M."/>
            <person name="Sterndorff E.B."/>
            <person name="Faurdal D."/>
            <person name="Vuksanovic O."/>
            <person name="Mourched A.-S."/>
            <person name="Charusanti P."/>
            <person name="Shaw S."/>
            <person name="Blin K."/>
            <person name="Weber T."/>
        </authorList>
    </citation>
    <scope>NUCLEOTIDE SEQUENCE</scope>
    <source>
        <strain evidence="9">NBC_01436</strain>
    </source>
</reference>
<feature type="chain" id="PRO_5045506513" evidence="7">
    <location>
        <begin position="26"/>
        <end position="1266"/>
    </location>
</feature>
<evidence type="ECO:0000313" key="10">
    <source>
        <dbReference type="Proteomes" id="UP001431926"/>
    </source>
</evidence>
<name>A0ABZ1Z929_STRAQ</name>
<dbReference type="PANTHER" id="PTHR43806">
    <property type="entry name" value="PEPTIDASE S8"/>
    <property type="match status" value="1"/>
</dbReference>
<dbReference type="PRINTS" id="PR00723">
    <property type="entry name" value="SUBTILISIN"/>
</dbReference>
<dbReference type="Gene3D" id="3.50.30.30">
    <property type="match status" value="1"/>
</dbReference>
<dbReference type="InterPro" id="IPR015500">
    <property type="entry name" value="Peptidase_S8_subtilisin-rel"/>
</dbReference>
<feature type="signal peptide" evidence="7">
    <location>
        <begin position="1"/>
        <end position="25"/>
    </location>
</feature>
<keyword evidence="2 5" id="KW-0645">Protease</keyword>
<dbReference type="Pfam" id="PF00082">
    <property type="entry name" value="Peptidase_S8"/>
    <property type="match status" value="1"/>
</dbReference>
<protein>
    <submittedName>
        <fullName evidence="9">S8 family serine peptidase</fullName>
    </submittedName>
</protein>
<comment type="similarity">
    <text evidence="1 5 6">Belongs to the peptidase S8 family.</text>
</comment>
<dbReference type="Proteomes" id="UP001431926">
    <property type="component" value="Chromosome"/>
</dbReference>
<accession>A0ABZ1Z929</accession>
<dbReference type="PROSITE" id="PS00138">
    <property type="entry name" value="SUBTILASE_SER"/>
    <property type="match status" value="1"/>
</dbReference>
<feature type="active site" description="Charge relay system" evidence="5">
    <location>
        <position position="237"/>
    </location>
</feature>
<feature type="active site" description="Charge relay system" evidence="5">
    <location>
        <position position="445"/>
    </location>
</feature>
<evidence type="ECO:0000256" key="6">
    <source>
        <dbReference type="RuleBase" id="RU003355"/>
    </source>
</evidence>
<dbReference type="InterPro" id="IPR050131">
    <property type="entry name" value="Peptidase_S8_subtilisin-like"/>
</dbReference>
<proteinExistence type="inferred from homology"/>
<evidence type="ECO:0000256" key="5">
    <source>
        <dbReference type="PROSITE-ProRule" id="PRU01240"/>
    </source>
</evidence>
<dbReference type="InterPro" id="IPR017296">
    <property type="entry name" value="Peptidase_S8A_SAM-P45"/>
</dbReference>
<keyword evidence="4 5" id="KW-0720">Serine protease</keyword>
<dbReference type="InterPro" id="IPR013783">
    <property type="entry name" value="Ig-like_fold"/>
</dbReference>
<evidence type="ECO:0000256" key="1">
    <source>
        <dbReference type="ARBA" id="ARBA00011073"/>
    </source>
</evidence>
<dbReference type="PIRSF" id="PIRSF037852">
    <property type="entry name" value="Subtilisin_rel_SAV5721"/>
    <property type="match status" value="1"/>
</dbReference>
<keyword evidence="7" id="KW-0732">Signal</keyword>
<gene>
    <name evidence="9" type="ORF">OG367_03120</name>
</gene>
<dbReference type="Gene3D" id="2.60.40.10">
    <property type="entry name" value="Immunoglobulins"/>
    <property type="match status" value="1"/>
</dbReference>
<dbReference type="InterPro" id="IPR023828">
    <property type="entry name" value="Peptidase_S8_Ser-AS"/>
</dbReference>
<dbReference type="InterPro" id="IPR046450">
    <property type="entry name" value="PA_dom_sf"/>
</dbReference>
<evidence type="ECO:0000256" key="7">
    <source>
        <dbReference type="SAM" id="SignalP"/>
    </source>
</evidence>
<dbReference type="InterPro" id="IPR022398">
    <property type="entry name" value="Peptidase_S8_His-AS"/>
</dbReference>
<evidence type="ECO:0000256" key="4">
    <source>
        <dbReference type="ARBA" id="ARBA00022825"/>
    </source>
</evidence>
<dbReference type="PROSITE" id="PS51892">
    <property type="entry name" value="SUBTILASE"/>
    <property type="match status" value="1"/>
</dbReference>
<dbReference type="Gene3D" id="3.40.50.200">
    <property type="entry name" value="Peptidase S8/S53 domain"/>
    <property type="match status" value="1"/>
</dbReference>
<feature type="active site" description="Charge relay system" evidence="5">
    <location>
        <position position="269"/>
    </location>
</feature>
<evidence type="ECO:0000256" key="3">
    <source>
        <dbReference type="ARBA" id="ARBA00022801"/>
    </source>
</evidence>
<dbReference type="PROSITE" id="PS00137">
    <property type="entry name" value="SUBTILASE_HIS"/>
    <property type="match status" value="1"/>
</dbReference>
<keyword evidence="10" id="KW-1185">Reference proteome</keyword>
<evidence type="ECO:0000259" key="8">
    <source>
        <dbReference type="Pfam" id="PF00082"/>
    </source>
</evidence>
<evidence type="ECO:0000313" key="9">
    <source>
        <dbReference type="EMBL" id="WUX35275.1"/>
    </source>
</evidence>
<dbReference type="InterPro" id="IPR023827">
    <property type="entry name" value="Peptidase_S8_Asp-AS"/>
</dbReference>
<dbReference type="PROSITE" id="PS00136">
    <property type="entry name" value="SUBTILASE_ASP"/>
    <property type="match status" value="1"/>
</dbReference>
<dbReference type="SUPFAM" id="SSF52743">
    <property type="entry name" value="Subtilisin-like"/>
    <property type="match status" value="1"/>
</dbReference>
<evidence type="ECO:0000256" key="2">
    <source>
        <dbReference type="ARBA" id="ARBA00022670"/>
    </source>
</evidence>
<feature type="domain" description="Peptidase S8/S53" evidence="8">
    <location>
        <begin position="228"/>
        <end position="488"/>
    </location>
</feature>
<sequence>MHLRLRPAALIAAGALIAALAPVLAPVSPAAATGRPAAPASRTSTVTLVTGDRVHLERFPDGRQAVSVEPGADGPGGGYDQVEIDGDLYVLPGEAMPYLAGGALDRQLFNITGLVEQGYDDASTKSIPLIARYRSDVRLNSAEEPAGSETVRTLGSVRGRALTAEKRQARRFWEAVGPEAPVTAKTPRAPQLGAGIDRLWLDAKVRASLERSVPQIGAPEVWSAGHDGTGVTVAVLDTGIDDTHPDLAGRITGARNFTDSPTTRDAFGHGTHVASTVAGTGAASQGSRKGVAPGAKLLIGKVLGDNGIGSLSSVLDGMEWAASSGADVVNMSLGSDTAGDGTDPLSLGLDELTETTGTLFVASAGNSGPGEYTVGTPGAADKALTVGAVDGEERLADFSSRGPRTDEAQKPDITAPGVGIVAARAAGTAMGEPVDDAYTASSGTSMAAPHVAGAAAILASQHPDWQAQQLKDALVSTSRTAPDRTVYEQGGGRVDVARAVKQPVHATGTVGFGELTPESGPRSAQVTYTNTGPAPLTLNLAAELRDAAGRPAPADAVRLPDGATVTVPAGGRAGITVVLDPKSLPAGRYGGSLTATSGDGKTVAHTVLAAAKGAPRHKLTLTAVDRAGRPAWVTPLVLVGPHSRDDVVTALRPGETLTVSVPEGSYFLHGVISDRVENGSVQSVVVDPELTVDRDTHVVLDARKAVRVRIETAKPAVQEAVVSFYTHRAVGGRSISNGHMDFSADARRLYVTPTKKVTGGVFEFNSRWQLTAPQLTARSLRAGRAIDLEGGLLGRSPTVDGRRGLRLLDAGTGRPEDYAALRARGLKPAGAAVLVDATEARYEEQAVAAAAAGAATVVLVEGEGGVAWTHWNPRGKRLPLPAVLTRYDIGERLRGQLRSGSTALELRGIPHSPYLYDVMQVARQRVPERVVHRVTAANTATVVSRYHHTGGVPYATEQRFGWRPWMNTAINQYRRDVATPLTRTEYVSAGDTLWLHRVHHRLTWDDSSPLNSGMLQSARTYRPGERLTESWFAPVVRPAVPRGVKGLASYREKDQLVVRIPEFADATAGHYSRPDGGDLDDTPADEVRAALYRDGKLLAEAPAAWADFPVTGAGGRYRLDLDVERTTPEWSLSTATRTSWSFTAPRPPAGETPLLPLLQLDYDIPTGLTGLTGTVGAPAARTLGFEVTARHQDGLTGPKVAGMEVSVSYDDGAHWSRARTAPEGDGTYRIRAAGSRTDGYVSLRVRAWDNRGNEVTQEVRRAFATN</sequence>
<dbReference type="InterPro" id="IPR036852">
    <property type="entry name" value="Peptidase_S8/S53_dom_sf"/>
</dbReference>
<dbReference type="InterPro" id="IPR000209">
    <property type="entry name" value="Peptidase_S8/S53_dom"/>
</dbReference>
<dbReference type="EMBL" id="CP109491">
    <property type="protein sequence ID" value="WUX35275.1"/>
    <property type="molecule type" value="Genomic_DNA"/>
</dbReference>